<protein>
    <recommendedName>
        <fullName evidence="10">Peptidase A1 domain-containing protein</fullName>
    </recommendedName>
</protein>
<dbReference type="FunFam" id="2.40.70.10:FF:000040">
    <property type="entry name" value="aspartyl protease AED3"/>
    <property type="match status" value="1"/>
</dbReference>
<evidence type="ECO:0000259" key="10">
    <source>
        <dbReference type="PROSITE" id="PS51767"/>
    </source>
</evidence>
<dbReference type="PROSITE" id="PS51767">
    <property type="entry name" value="PEPTIDASE_A1"/>
    <property type="match status" value="1"/>
</dbReference>
<gene>
    <name evidence="11" type="ORF">LUZ63_012394</name>
</gene>
<organism evidence="11 12">
    <name type="scientific">Rhynchospora breviuscula</name>
    <dbReference type="NCBI Taxonomy" id="2022672"/>
    <lineage>
        <taxon>Eukaryota</taxon>
        <taxon>Viridiplantae</taxon>
        <taxon>Streptophyta</taxon>
        <taxon>Embryophyta</taxon>
        <taxon>Tracheophyta</taxon>
        <taxon>Spermatophyta</taxon>
        <taxon>Magnoliopsida</taxon>
        <taxon>Liliopsida</taxon>
        <taxon>Poales</taxon>
        <taxon>Cyperaceae</taxon>
        <taxon>Cyperoideae</taxon>
        <taxon>Rhynchosporeae</taxon>
        <taxon>Rhynchospora</taxon>
    </lineage>
</organism>
<evidence type="ECO:0000256" key="9">
    <source>
        <dbReference type="SAM" id="SignalP"/>
    </source>
</evidence>
<dbReference type="PANTHER" id="PTHR13683">
    <property type="entry name" value="ASPARTYL PROTEASES"/>
    <property type="match status" value="1"/>
</dbReference>
<evidence type="ECO:0000256" key="6">
    <source>
        <dbReference type="ARBA" id="ARBA00023157"/>
    </source>
</evidence>
<accession>A0A9Q0HRD0</accession>
<dbReference type="InterPro" id="IPR032799">
    <property type="entry name" value="TAXi_C"/>
</dbReference>
<evidence type="ECO:0000313" key="11">
    <source>
        <dbReference type="EMBL" id="KAJ1695696.1"/>
    </source>
</evidence>
<feature type="chain" id="PRO_5040191797" description="Peptidase A1 domain-containing protein" evidence="9">
    <location>
        <begin position="22"/>
        <end position="408"/>
    </location>
</feature>
<keyword evidence="7" id="KW-0325">Glycoprotein</keyword>
<dbReference type="Gene3D" id="2.40.70.10">
    <property type="entry name" value="Acid Proteases"/>
    <property type="match status" value="2"/>
</dbReference>
<evidence type="ECO:0000256" key="3">
    <source>
        <dbReference type="ARBA" id="ARBA00022729"/>
    </source>
</evidence>
<comment type="similarity">
    <text evidence="1">Belongs to the peptidase A1 family.</text>
</comment>
<evidence type="ECO:0000256" key="4">
    <source>
        <dbReference type="ARBA" id="ARBA00022750"/>
    </source>
</evidence>
<sequence>MWFPLSFLIIVITSSFTSTSSTPHSYADILLSQSLRGKSRLSSRATMGRSFVPIAPGRQLLQITNYIIRAQIGTPPQSLLLAIDTSNDAAWIPCSACAGCPSNNPFFSPSKSTSFRTVSCGSFQCLQVLNPMCPTAQTSCAFNMTYGSSSFQAGLVQDSFTLASDVVTSYTFGCLQQVTGKSVPPQGLLGLGRGPLSFLSQTKALYGSVFSYCLPSFRSVNFTGTLRLGPKGQPQKIKTTPLLTNPRRPSLYYVNMVGIRVGSHVLPIPASSFTFDPNTGGGTIIDAGTMFTMLVGPAYTAVRDEFRRRVRVPIASPLGGFDTCYNTTITAPTISFMFGGGITVTLPQENILIHSSFGSITCLAMAASPATGVNSVLNVIASMQQQNHRVLFDIPNSLVGFAREPCTA</sequence>
<feature type="active site" evidence="8">
    <location>
        <position position="84"/>
    </location>
</feature>
<feature type="signal peptide" evidence="9">
    <location>
        <begin position="1"/>
        <end position="21"/>
    </location>
</feature>
<dbReference type="OrthoDB" id="2747330at2759"/>
<feature type="domain" description="Peptidase A1" evidence="10">
    <location>
        <begin position="66"/>
        <end position="402"/>
    </location>
</feature>
<evidence type="ECO:0000256" key="1">
    <source>
        <dbReference type="ARBA" id="ARBA00007447"/>
    </source>
</evidence>
<dbReference type="InterPro" id="IPR001461">
    <property type="entry name" value="Aspartic_peptidase_A1"/>
</dbReference>
<dbReference type="AlphaFoldDB" id="A0A9Q0HRD0"/>
<dbReference type="FunFam" id="2.40.70.10:FF:000022">
    <property type="entry name" value="Aspartyl protease AED3"/>
    <property type="match status" value="1"/>
</dbReference>
<dbReference type="InterPro" id="IPR033121">
    <property type="entry name" value="PEPTIDASE_A1"/>
</dbReference>
<comment type="caution">
    <text evidence="11">The sequence shown here is derived from an EMBL/GenBank/DDBJ whole genome shotgun (WGS) entry which is preliminary data.</text>
</comment>
<dbReference type="SUPFAM" id="SSF50630">
    <property type="entry name" value="Acid proteases"/>
    <property type="match status" value="1"/>
</dbReference>
<evidence type="ECO:0000256" key="7">
    <source>
        <dbReference type="ARBA" id="ARBA00023180"/>
    </source>
</evidence>
<keyword evidence="3 9" id="KW-0732">Signal</keyword>
<dbReference type="Pfam" id="PF14541">
    <property type="entry name" value="TAXi_C"/>
    <property type="match status" value="1"/>
</dbReference>
<keyword evidence="5" id="KW-0378">Hydrolase</keyword>
<dbReference type="PANTHER" id="PTHR13683:SF798">
    <property type="entry name" value="ASPARTYL PROTEASE AED3-LIKE"/>
    <property type="match status" value="1"/>
</dbReference>
<keyword evidence="12" id="KW-1185">Reference proteome</keyword>
<dbReference type="Proteomes" id="UP001151287">
    <property type="component" value="Unassembled WGS sequence"/>
</dbReference>
<dbReference type="EMBL" id="JAMQYH010000003">
    <property type="protein sequence ID" value="KAJ1695696.1"/>
    <property type="molecule type" value="Genomic_DNA"/>
</dbReference>
<dbReference type="InterPro" id="IPR021109">
    <property type="entry name" value="Peptidase_aspartic_dom_sf"/>
</dbReference>
<name>A0A9Q0HRD0_9POAL</name>
<proteinExistence type="inferred from homology"/>
<keyword evidence="2" id="KW-0645">Protease</keyword>
<dbReference type="InterPro" id="IPR032861">
    <property type="entry name" value="TAXi_N"/>
</dbReference>
<dbReference type="GO" id="GO:0006508">
    <property type="term" value="P:proteolysis"/>
    <property type="evidence" value="ECO:0007669"/>
    <property type="project" value="UniProtKB-KW"/>
</dbReference>
<dbReference type="GO" id="GO:0004190">
    <property type="term" value="F:aspartic-type endopeptidase activity"/>
    <property type="evidence" value="ECO:0007669"/>
    <property type="project" value="UniProtKB-KW"/>
</dbReference>
<feature type="active site" evidence="8">
    <location>
        <position position="286"/>
    </location>
</feature>
<reference evidence="11" key="1">
    <citation type="journal article" date="2022" name="Cell">
        <title>Repeat-based holocentromeres influence genome architecture and karyotype evolution.</title>
        <authorList>
            <person name="Hofstatter P.G."/>
            <person name="Thangavel G."/>
            <person name="Lux T."/>
            <person name="Neumann P."/>
            <person name="Vondrak T."/>
            <person name="Novak P."/>
            <person name="Zhang M."/>
            <person name="Costa L."/>
            <person name="Castellani M."/>
            <person name="Scott A."/>
            <person name="Toegelov H."/>
            <person name="Fuchs J."/>
            <person name="Mata-Sucre Y."/>
            <person name="Dias Y."/>
            <person name="Vanzela A.L.L."/>
            <person name="Huettel B."/>
            <person name="Almeida C.C.S."/>
            <person name="Simkova H."/>
            <person name="Souza G."/>
            <person name="Pedrosa-Harand A."/>
            <person name="Macas J."/>
            <person name="Mayer K.F.X."/>
            <person name="Houben A."/>
            <person name="Marques A."/>
        </authorList>
    </citation>
    <scope>NUCLEOTIDE SEQUENCE</scope>
    <source>
        <strain evidence="11">RhyBre1mFocal</strain>
    </source>
</reference>
<evidence type="ECO:0000313" key="12">
    <source>
        <dbReference type="Proteomes" id="UP001151287"/>
    </source>
</evidence>
<dbReference type="Pfam" id="PF14543">
    <property type="entry name" value="TAXi_N"/>
    <property type="match status" value="1"/>
</dbReference>
<keyword evidence="4" id="KW-0064">Aspartyl protease</keyword>
<keyword evidence="6" id="KW-1015">Disulfide bond</keyword>
<evidence type="ECO:0000256" key="5">
    <source>
        <dbReference type="ARBA" id="ARBA00022801"/>
    </source>
</evidence>
<evidence type="ECO:0000256" key="8">
    <source>
        <dbReference type="PIRSR" id="PIRSR601461-1"/>
    </source>
</evidence>
<evidence type="ECO:0000256" key="2">
    <source>
        <dbReference type="ARBA" id="ARBA00022670"/>
    </source>
</evidence>